<keyword evidence="4 9" id="KW-0812">Transmembrane</keyword>
<comment type="function">
    <text evidence="9">Essential subunit of the Sec protein translocation channel SecYEG. Clamps together the 2 halves of SecY. May contact the channel plug during translocation.</text>
</comment>
<keyword evidence="8 9" id="KW-0472">Membrane</keyword>
<reference evidence="10 11" key="1">
    <citation type="submission" date="2020-10" db="EMBL/GenBank/DDBJ databases">
        <title>Campylobacter and Helicobacter PacBio genomes.</title>
        <authorList>
            <person name="Lane C."/>
        </authorList>
    </citation>
    <scope>NUCLEOTIDE SEQUENCE [LARGE SCALE GENOMIC DNA]</scope>
    <source>
        <strain evidence="10 11">2016D-0077</strain>
    </source>
</reference>
<proteinExistence type="inferred from homology"/>
<evidence type="ECO:0000256" key="4">
    <source>
        <dbReference type="ARBA" id="ARBA00022692"/>
    </source>
</evidence>
<name>A0A7M1LG44_9BACT</name>
<evidence type="ECO:0000256" key="2">
    <source>
        <dbReference type="ARBA" id="ARBA00022448"/>
    </source>
</evidence>
<dbReference type="OrthoDB" id="5373231at2"/>
<dbReference type="PANTHER" id="PTHR33910">
    <property type="entry name" value="PROTEIN TRANSLOCASE SUBUNIT SECE"/>
    <property type="match status" value="1"/>
</dbReference>
<keyword evidence="2 9" id="KW-0813">Transport</keyword>
<dbReference type="NCBIfam" id="TIGR00964">
    <property type="entry name" value="secE_bact"/>
    <property type="match status" value="1"/>
</dbReference>
<evidence type="ECO:0000256" key="5">
    <source>
        <dbReference type="ARBA" id="ARBA00022927"/>
    </source>
</evidence>
<comment type="subunit">
    <text evidence="9">Component of the Sec protein translocase complex. Heterotrimer consisting of SecY, SecE and SecG subunits. The heterotrimers can form oligomers, although 1 heterotrimer is thought to be able to translocate proteins. Interacts with the ribosome. Interacts with SecDF, and other proteins may be involved. Interacts with SecA.</text>
</comment>
<dbReference type="AlphaFoldDB" id="A0A7M1LG44"/>
<evidence type="ECO:0000256" key="9">
    <source>
        <dbReference type="HAMAP-Rule" id="MF_00422"/>
    </source>
</evidence>
<organism evidence="10 11">
    <name type="scientific">Campylobacter corcagiensis</name>
    <dbReference type="NCBI Taxonomy" id="1448857"/>
    <lineage>
        <taxon>Bacteria</taxon>
        <taxon>Pseudomonadati</taxon>
        <taxon>Campylobacterota</taxon>
        <taxon>Epsilonproteobacteria</taxon>
        <taxon>Campylobacterales</taxon>
        <taxon>Campylobacteraceae</taxon>
        <taxon>Campylobacter</taxon>
    </lineage>
</organism>
<comment type="subcellular location">
    <subcellularLocation>
        <location evidence="9">Cell membrane</location>
        <topology evidence="9">Single-pass membrane protein</topology>
    </subcellularLocation>
    <subcellularLocation>
        <location evidence="1">Membrane</location>
    </subcellularLocation>
</comment>
<dbReference type="InterPro" id="IPR038379">
    <property type="entry name" value="SecE_sf"/>
</dbReference>
<dbReference type="GO" id="GO:0009306">
    <property type="term" value="P:protein secretion"/>
    <property type="evidence" value="ECO:0007669"/>
    <property type="project" value="UniProtKB-UniRule"/>
</dbReference>
<dbReference type="GO" id="GO:0008320">
    <property type="term" value="F:protein transmembrane transporter activity"/>
    <property type="evidence" value="ECO:0007669"/>
    <property type="project" value="UniProtKB-UniRule"/>
</dbReference>
<keyword evidence="3 9" id="KW-1003">Cell membrane</keyword>
<dbReference type="EMBL" id="CP063078">
    <property type="protein sequence ID" value="QOQ87538.1"/>
    <property type="molecule type" value="Genomic_DNA"/>
</dbReference>
<feature type="transmembrane region" description="Helical" evidence="9">
    <location>
        <begin position="29"/>
        <end position="51"/>
    </location>
</feature>
<dbReference type="GO" id="GO:0005886">
    <property type="term" value="C:plasma membrane"/>
    <property type="evidence" value="ECO:0007669"/>
    <property type="project" value="UniProtKB-SubCell"/>
</dbReference>
<sequence>MNKLKEYISDSKIELNKVIFPTADEIRKAFIAVVIVVTVVALFLALVDVIMSSTLSSII</sequence>
<evidence type="ECO:0000313" key="11">
    <source>
        <dbReference type="Proteomes" id="UP000594749"/>
    </source>
</evidence>
<accession>A0A7M1LG44</accession>
<keyword evidence="7 9" id="KW-0811">Translocation</keyword>
<dbReference type="HAMAP" id="MF_00422">
    <property type="entry name" value="SecE"/>
    <property type="match status" value="1"/>
</dbReference>
<dbReference type="GO" id="GO:0065002">
    <property type="term" value="P:intracellular protein transmembrane transport"/>
    <property type="evidence" value="ECO:0007669"/>
    <property type="project" value="UniProtKB-UniRule"/>
</dbReference>
<protein>
    <recommendedName>
        <fullName evidence="9">Protein translocase subunit SecE</fullName>
    </recommendedName>
</protein>
<keyword evidence="6 9" id="KW-1133">Transmembrane helix</keyword>
<dbReference type="PANTHER" id="PTHR33910:SF1">
    <property type="entry name" value="PROTEIN TRANSLOCASE SUBUNIT SECE"/>
    <property type="match status" value="1"/>
</dbReference>
<keyword evidence="11" id="KW-1185">Reference proteome</keyword>
<evidence type="ECO:0000256" key="6">
    <source>
        <dbReference type="ARBA" id="ARBA00022989"/>
    </source>
</evidence>
<evidence type="ECO:0000256" key="7">
    <source>
        <dbReference type="ARBA" id="ARBA00023010"/>
    </source>
</evidence>
<dbReference type="GO" id="GO:0006605">
    <property type="term" value="P:protein targeting"/>
    <property type="evidence" value="ECO:0007669"/>
    <property type="project" value="UniProtKB-UniRule"/>
</dbReference>
<dbReference type="RefSeq" id="WP_025803103.1">
    <property type="nucleotide sequence ID" value="NZ_CP053842.1"/>
</dbReference>
<gene>
    <name evidence="9 10" type="primary">secE</name>
    <name evidence="10" type="ORF">IMC76_01590</name>
</gene>
<dbReference type="GO" id="GO:0043952">
    <property type="term" value="P:protein transport by the Sec complex"/>
    <property type="evidence" value="ECO:0007669"/>
    <property type="project" value="UniProtKB-UniRule"/>
</dbReference>
<dbReference type="Gene3D" id="1.20.5.1030">
    <property type="entry name" value="Preprotein translocase secy subunit"/>
    <property type="match status" value="1"/>
</dbReference>
<dbReference type="Proteomes" id="UP000594749">
    <property type="component" value="Chromosome"/>
</dbReference>
<evidence type="ECO:0000256" key="3">
    <source>
        <dbReference type="ARBA" id="ARBA00022475"/>
    </source>
</evidence>
<keyword evidence="5 9" id="KW-0653">Protein transport</keyword>
<comment type="similarity">
    <text evidence="9">Belongs to the SecE/SEC61-gamma family.</text>
</comment>
<evidence type="ECO:0000256" key="8">
    <source>
        <dbReference type="ARBA" id="ARBA00023136"/>
    </source>
</evidence>
<evidence type="ECO:0000256" key="1">
    <source>
        <dbReference type="ARBA" id="ARBA00004370"/>
    </source>
</evidence>
<dbReference type="Pfam" id="PF00584">
    <property type="entry name" value="SecE"/>
    <property type="match status" value="1"/>
</dbReference>
<evidence type="ECO:0000313" key="10">
    <source>
        <dbReference type="EMBL" id="QOQ87538.1"/>
    </source>
</evidence>
<dbReference type="InterPro" id="IPR005807">
    <property type="entry name" value="SecE_bac"/>
</dbReference>
<dbReference type="InterPro" id="IPR001901">
    <property type="entry name" value="Translocase_SecE/Sec61-g"/>
</dbReference>